<name>A0A1Z4GG83_9CYAN</name>
<sequence length="91" mass="9944">MMSHWLGIALVAYLIGAAIEGISTASQLSHSLPEITKDMQSQPSESANHLEEKWRVVAAISSVSLCGACIWPCRLLHRLIKKKDPSENSSD</sequence>
<protein>
    <submittedName>
        <fullName evidence="1">Uncharacterized protein</fullName>
    </submittedName>
</protein>
<evidence type="ECO:0000313" key="2">
    <source>
        <dbReference type="Proteomes" id="UP000218287"/>
    </source>
</evidence>
<accession>A0A1Z4GG83</accession>
<dbReference type="AlphaFoldDB" id="A0A1Z4GG83"/>
<reference evidence="1 2" key="1">
    <citation type="submission" date="2017-06" db="EMBL/GenBank/DDBJ databases">
        <title>Genome sequencing of cyanobaciteial culture collection at National Institute for Environmental Studies (NIES).</title>
        <authorList>
            <person name="Hirose Y."/>
            <person name="Shimura Y."/>
            <person name="Fujisawa T."/>
            <person name="Nakamura Y."/>
            <person name="Kawachi M."/>
        </authorList>
    </citation>
    <scope>NUCLEOTIDE SEQUENCE [LARGE SCALE GENOMIC DNA]</scope>
    <source>
        <strain evidence="1 2">NIES-21</strain>
    </source>
</reference>
<organism evidence="1 2">
    <name type="scientific">Anabaenopsis circularis NIES-21</name>
    <dbReference type="NCBI Taxonomy" id="1085406"/>
    <lineage>
        <taxon>Bacteria</taxon>
        <taxon>Bacillati</taxon>
        <taxon>Cyanobacteriota</taxon>
        <taxon>Cyanophyceae</taxon>
        <taxon>Nostocales</taxon>
        <taxon>Nodulariaceae</taxon>
        <taxon>Anabaenopsis</taxon>
    </lineage>
</organism>
<dbReference type="EMBL" id="AP018174">
    <property type="protein sequence ID" value="BAY16531.1"/>
    <property type="molecule type" value="Genomic_DNA"/>
</dbReference>
<evidence type="ECO:0000313" key="1">
    <source>
        <dbReference type="EMBL" id="BAY16531.1"/>
    </source>
</evidence>
<keyword evidence="2" id="KW-1185">Reference proteome</keyword>
<dbReference type="Proteomes" id="UP000218287">
    <property type="component" value="Chromosome"/>
</dbReference>
<gene>
    <name evidence="1" type="ORF">NIES21_23610</name>
</gene>
<proteinExistence type="predicted"/>